<organism evidence="2 3">
    <name type="scientific">Streptomyces iconiensis</name>
    <dbReference type="NCBI Taxonomy" id="1384038"/>
    <lineage>
        <taxon>Bacteria</taxon>
        <taxon>Bacillati</taxon>
        <taxon>Actinomycetota</taxon>
        <taxon>Actinomycetes</taxon>
        <taxon>Kitasatosporales</taxon>
        <taxon>Streptomycetaceae</taxon>
        <taxon>Streptomyces</taxon>
    </lineage>
</organism>
<dbReference type="InterPro" id="IPR049244">
    <property type="entry name" value="DUF6879"/>
</dbReference>
<gene>
    <name evidence="2" type="ORF">NMN56_007020</name>
</gene>
<evidence type="ECO:0000313" key="2">
    <source>
        <dbReference type="EMBL" id="MDJ1131711.1"/>
    </source>
</evidence>
<protein>
    <recommendedName>
        <fullName evidence="1">DUF6879 domain-containing protein</fullName>
    </recommendedName>
</protein>
<keyword evidence="3" id="KW-1185">Reference proteome</keyword>
<dbReference type="RefSeq" id="WP_274042894.1">
    <property type="nucleotide sequence ID" value="NZ_JANCPR020000005.1"/>
</dbReference>
<evidence type="ECO:0000259" key="1">
    <source>
        <dbReference type="Pfam" id="PF21806"/>
    </source>
</evidence>
<name>A0ABT6ZSU6_9ACTN</name>
<evidence type="ECO:0000313" key="3">
    <source>
        <dbReference type="Proteomes" id="UP001214441"/>
    </source>
</evidence>
<feature type="domain" description="DUF6879" evidence="1">
    <location>
        <begin position="35"/>
        <end position="194"/>
    </location>
</feature>
<proteinExistence type="predicted"/>
<reference evidence="2 3" key="1">
    <citation type="submission" date="2023-05" db="EMBL/GenBank/DDBJ databases">
        <title>Streptantibioticus silvisoli sp. nov., acidotolerant actinomycetes 1 from pine litter.</title>
        <authorList>
            <person name="Swiecimska M."/>
            <person name="Golinska P."/>
            <person name="Sangal V."/>
            <person name="Wachnowicz B."/>
            <person name="Goodfellow M."/>
        </authorList>
    </citation>
    <scope>NUCLEOTIDE SEQUENCE [LARGE SCALE GENOMIC DNA]</scope>
    <source>
        <strain evidence="2 3">DSM 42109</strain>
    </source>
</reference>
<dbReference type="Proteomes" id="UP001214441">
    <property type="component" value="Unassembled WGS sequence"/>
</dbReference>
<accession>A0ABT6ZSU6</accession>
<dbReference type="Pfam" id="PF21806">
    <property type="entry name" value="DUF6879"/>
    <property type="match status" value="1"/>
</dbReference>
<dbReference type="EMBL" id="JANCPR020000005">
    <property type="protein sequence ID" value="MDJ1131711.1"/>
    <property type="molecule type" value="Genomic_DNA"/>
</dbReference>
<sequence>MLRLEHPGLDISRGEHLSSHAYRQDFRDLRWSVDGRDCWKLERRQTFQEPSNASWQAFSRGDLVTASRLIERSRDGLTELGRTSERHRSHFFRVRVVEKPLTPYLRWELNSLRVRAELLGGIRVVSPEHLATTESEEPLPEIVTLAGHTLYQILYDAGGILEGAVRVTDSAAVTRWEEFIGELYERGEELESYCAREVPDLTGLPCSQPE</sequence>
<comment type="caution">
    <text evidence="2">The sequence shown here is derived from an EMBL/GenBank/DDBJ whole genome shotgun (WGS) entry which is preliminary data.</text>
</comment>